<dbReference type="eggNOG" id="KOG0592">
    <property type="taxonomic scope" value="Eukaryota"/>
</dbReference>
<dbReference type="PROSITE" id="PS50011">
    <property type="entry name" value="PROTEIN_KINASE_DOM"/>
    <property type="match status" value="1"/>
</dbReference>
<dbReference type="RefSeq" id="XP_008866906.1">
    <property type="nucleotide sequence ID" value="XM_008868684.1"/>
</dbReference>
<keyword evidence="5" id="KW-0418">Kinase</keyword>
<dbReference type="Gene3D" id="1.10.510.10">
    <property type="entry name" value="Transferase(Phosphotransferase) domain 1"/>
    <property type="match status" value="1"/>
</dbReference>
<evidence type="ECO:0000313" key="5">
    <source>
        <dbReference type="EMBL" id="ETW03950.1"/>
    </source>
</evidence>
<dbReference type="GeneID" id="20081412"/>
<dbReference type="GO" id="GO:0005524">
    <property type="term" value="F:ATP binding"/>
    <property type="evidence" value="ECO:0007669"/>
    <property type="project" value="UniProtKB-KW"/>
</dbReference>
<evidence type="ECO:0000256" key="1">
    <source>
        <dbReference type="ARBA" id="ARBA00022741"/>
    </source>
</evidence>
<keyword evidence="2" id="KW-0067">ATP-binding</keyword>
<dbReference type="GO" id="GO:0005737">
    <property type="term" value="C:cytoplasm"/>
    <property type="evidence" value="ECO:0007669"/>
    <property type="project" value="TreeGrafter"/>
</dbReference>
<dbReference type="PANTHER" id="PTHR24346">
    <property type="entry name" value="MAP/MICROTUBULE AFFINITY-REGULATING KINASE"/>
    <property type="match status" value="1"/>
</dbReference>
<dbReference type="GO" id="GO:0035556">
    <property type="term" value="P:intracellular signal transduction"/>
    <property type="evidence" value="ECO:0007669"/>
    <property type="project" value="TreeGrafter"/>
</dbReference>
<protein>
    <submittedName>
        <fullName evidence="5">CAMK protein kinase</fullName>
    </submittedName>
</protein>
<reference evidence="5" key="1">
    <citation type="submission" date="2013-12" db="EMBL/GenBank/DDBJ databases">
        <title>The Genome Sequence of Aphanomyces invadans NJM9701.</title>
        <authorList>
            <consortium name="The Broad Institute Genomics Platform"/>
            <person name="Russ C."/>
            <person name="Tyler B."/>
            <person name="van West P."/>
            <person name="Dieguez-Uribeondo J."/>
            <person name="Young S.K."/>
            <person name="Zeng Q."/>
            <person name="Gargeya S."/>
            <person name="Fitzgerald M."/>
            <person name="Abouelleil A."/>
            <person name="Alvarado L."/>
            <person name="Chapman S.B."/>
            <person name="Gainer-Dewar J."/>
            <person name="Goldberg J."/>
            <person name="Griggs A."/>
            <person name="Gujja S."/>
            <person name="Hansen M."/>
            <person name="Howarth C."/>
            <person name="Imamovic A."/>
            <person name="Ireland A."/>
            <person name="Larimer J."/>
            <person name="McCowan C."/>
            <person name="Murphy C."/>
            <person name="Pearson M."/>
            <person name="Poon T.W."/>
            <person name="Priest M."/>
            <person name="Roberts A."/>
            <person name="Saif S."/>
            <person name="Shea T."/>
            <person name="Sykes S."/>
            <person name="Wortman J."/>
            <person name="Nusbaum C."/>
            <person name="Birren B."/>
        </authorList>
    </citation>
    <scope>NUCLEOTIDE SEQUENCE [LARGE SCALE GENOMIC DNA]</scope>
    <source>
        <strain evidence="5">NJM9701</strain>
    </source>
</reference>
<proteinExistence type="predicted"/>
<gene>
    <name evidence="5" type="ORF">H310_04362</name>
</gene>
<dbReference type="PANTHER" id="PTHR24346:SF30">
    <property type="entry name" value="MATERNAL EMBRYONIC LEUCINE ZIPPER KINASE"/>
    <property type="match status" value="1"/>
</dbReference>
<keyword evidence="1" id="KW-0547">Nucleotide-binding</keyword>
<feature type="compositionally biased region" description="Polar residues" evidence="3">
    <location>
        <begin position="450"/>
        <end position="463"/>
    </location>
</feature>
<dbReference type="InterPro" id="IPR011009">
    <property type="entry name" value="Kinase-like_dom_sf"/>
</dbReference>
<dbReference type="VEuPathDB" id="FungiDB:H310_04362"/>
<keyword evidence="5" id="KW-0808">Transferase</keyword>
<evidence type="ECO:0000256" key="3">
    <source>
        <dbReference type="SAM" id="MobiDB-lite"/>
    </source>
</evidence>
<feature type="region of interest" description="Disordered" evidence="3">
    <location>
        <begin position="358"/>
        <end position="386"/>
    </location>
</feature>
<dbReference type="OrthoDB" id="68483at2759"/>
<feature type="region of interest" description="Disordered" evidence="3">
    <location>
        <begin position="450"/>
        <end position="474"/>
    </location>
</feature>
<dbReference type="SUPFAM" id="SSF56112">
    <property type="entry name" value="Protein kinase-like (PK-like)"/>
    <property type="match status" value="1"/>
</dbReference>
<dbReference type="Pfam" id="PF00069">
    <property type="entry name" value="Pkinase"/>
    <property type="match status" value="1"/>
</dbReference>
<dbReference type="STRING" id="157072.A0A024UCN5"/>
<dbReference type="GO" id="GO:0004674">
    <property type="term" value="F:protein serine/threonine kinase activity"/>
    <property type="evidence" value="ECO:0007669"/>
    <property type="project" value="TreeGrafter"/>
</dbReference>
<dbReference type="InterPro" id="IPR000719">
    <property type="entry name" value="Prot_kinase_dom"/>
</dbReference>
<name>A0A024UCN5_9STRA</name>
<dbReference type="FunFam" id="3.30.200.20:FF:000042">
    <property type="entry name" value="Aurora kinase A"/>
    <property type="match status" value="1"/>
</dbReference>
<dbReference type="EMBL" id="KI913958">
    <property type="protein sequence ID" value="ETW03950.1"/>
    <property type="molecule type" value="Genomic_DNA"/>
</dbReference>
<sequence>MVWWYGPCAAWSCCASMSCKDDATSIYELSELISAGEGTDGHQVYRATHRETGDVVALKVLPRSFLTDSKQRRHMRREIHVLTKLNHPNVVRLYDVYESSNTVEIAFELAQGGQVLRRVLEPHASVFVLSEAELSHAFADIVQGLIYLHALGWVHGDIRPEHILYSEIDGASKVWSILGWTVDSYAQAMLVDFGCAGPPATFAESLYRERGPSDPRFLPPWLRQRNPTALAVFPSFNHAAHVDLWALGVCLYVMLFAQFPDTSSVHSPTLTFPPEFGHVSRAARDLLTRVLTSAPRDNLTYVQRVPSSDITSMRHVEGRADELADHPWLHQPSVAPRCRWNPYILALHEQFVQNYSNTGNRHASDKTRMPTSCSPPDASDKPRPSWVSTDGVLVLDSLAMHSADAFMHQADMEMLDTIRRSEDIPLTEEETEAAKSDRGWRLMWKGLGLSSTAPSSGQTSRISPSPPYGSVQSP</sequence>
<evidence type="ECO:0000256" key="2">
    <source>
        <dbReference type="ARBA" id="ARBA00022840"/>
    </source>
</evidence>
<dbReference type="AlphaFoldDB" id="A0A024UCN5"/>
<evidence type="ECO:0000259" key="4">
    <source>
        <dbReference type="PROSITE" id="PS50011"/>
    </source>
</evidence>
<feature type="domain" description="Protein kinase" evidence="4">
    <location>
        <begin position="27"/>
        <end position="329"/>
    </location>
</feature>
<accession>A0A024UCN5</accession>
<organism evidence="5">
    <name type="scientific">Aphanomyces invadans</name>
    <dbReference type="NCBI Taxonomy" id="157072"/>
    <lineage>
        <taxon>Eukaryota</taxon>
        <taxon>Sar</taxon>
        <taxon>Stramenopiles</taxon>
        <taxon>Oomycota</taxon>
        <taxon>Saprolegniomycetes</taxon>
        <taxon>Saprolegniales</taxon>
        <taxon>Verrucalvaceae</taxon>
        <taxon>Aphanomyces</taxon>
    </lineage>
</organism>